<dbReference type="AlphaFoldDB" id="A0A4U0Z6G8"/>
<gene>
    <name evidence="1" type="ORF">FAZ78_07760</name>
</gene>
<reference evidence="1 2" key="1">
    <citation type="submission" date="2019-04" db="EMBL/GenBank/DDBJ databases">
        <title>Crypto-aerobic microbial life in anoxic (sulfidic) marine sediments.</title>
        <authorList>
            <person name="Bhattacharya S."/>
            <person name="Roy C."/>
            <person name="Mondal N."/>
            <person name="Sarkar J."/>
            <person name="Mandal S."/>
            <person name="Rameez M.J."/>
            <person name="Ghosh W."/>
        </authorList>
    </citation>
    <scope>NUCLEOTIDE SEQUENCE [LARGE SCALE GENOMIC DNA]</scope>
    <source>
        <strain evidence="1 2">SBBC</strain>
    </source>
</reference>
<comment type="caution">
    <text evidence="1">The sequence shown here is derived from an EMBL/GenBank/DDBJ whole genome shotgun (WGS) entry which is preliminary data.</text>
</comment>
<accession>A0A4U0Z6G8</accession>
<evidence type="ECO:0000313" key="2">
    <source>
        <dbReference type="Proteomes" id="UP000306340"/>
    </source>
</evidence>
<dbReference type="Proteomes" id="UP000306340">
    <property type="component" value="Unassembled WGS sequence"/>
</dbReference>
<proteinExistence type="predicted"/>
<protein>
    <submittedName>
        <fullName evidence="1">Uncharacterized protein</fullName>
    </submittedName>
</protein>
<dbReference type="EMBL" id="SWAU01000055">
    <property type="protein sequence ID" value="TKA97123.1"/>
    <property type="molecule type" value="Genomic_DNA"/>
</dbReference>
<name>A0A4U0Z6G8_9RHOB</name>
<sequence>MFGQRKTFIMMTQTCALHVWLTPPEALARTAARMRFTPNWFDHPSDWTGDLLVGGLASKPGIAVVSA</sequence>
<dbReference type="RefSeq" id="WP_136792038.1">
    <property type="nucleotide sequence ID" value="NZ_SWAU01000055.1"/>
</dbReference>
<evidence type="ECO:0000313" key="1">
    <source>
        <dbReference type="EMBL" id="TKA97123.1"/>
    </source>
</evidence>
<organism evidence="1 2">
    <name type="scientific">Cereibacter changlensis</name>
    <dbReference type="NCBI Taxonomy" id="402884"/>
    <lineage>
        <taxon>Bacteria</taxon>
        <taxon>Pseudomonadati</taxon>
        <taxon>Pseudomonadota</taxon>
        <taxon>Alphaproteobacteria</taxon>
        <taxon>Rhodobacterales</taxon>
        <taxon>Paracoccaceae</taxon>
        <taxon>Cereibacter</taxon>
    </lineage>
</organism>